<feature type="region of interest" description="Disordered" evidence="1">
    <location>
        <begin position="1"/>
        <end position="27"/>
    </location>
</feature>
<dbReference type="SUPFAM" id="SSF53955">
    <property type="entry name" value="Lysozyme-like"/>
    <property type="match status" value="1"/>
</dbReference>
<gene>
    <name evidence="3" type="ORF">B0B51_03270</name>
</gene>
<proteinExistence type="predicted"/>
<dbReference type="EMBL" id="CP019911">
    <property type="protein sequence ID" value="AQW29129.1"/>
    <property type="molecule type" value="Genomic_DNA"/>
</dbReference>
<feature type="domain" description="Transglycosylase SLT" evidence="2">
    <location>
        <begin position="315"/>
        <end position="394"/>
    </location>
</feature>
<dbReference type="InterPro" id="IPR023346">
    <property type="entry name" value="Lysozyme-like_dom_sf"/>
</dbReference>
<evidence type="ECO:0000259" key="2">
    <source>
        <dbReference type="Pfam" id="PF01464"/>
    </source>
</evidence>
<dbReference type="RefSeq" id="WP_078221873.1">
    <property type="nucleotide sequence ID" value="NZ_CP019911.1"/>
</dbReference>
<sequence length="716" mass="77739">MPKVPTYDNFQVTPTTMPDARASAPDMPDVAGRQLQQIGQGAMQAGDTTSRMAVDAQDMVNQVRVNDAQNQLREAILQKTYDPNSGYLALKGKAALDPDADGRSMPDRYTSDIKDAAGDISSQLGNEAQRRTFALQSQGMLSSFQGDLDRHMLTEFLSYSNSVQDGTINLAGEQAKKAWNDPTKIDPALDSMRAAVYEKGRLNGWSASQTQAAMDKAVSNVHQGVVMAALENNNPQYAMGYLDRNKGDMTAEDILRVQGQVNQSTWANLAMNAVKGATVQMSGKIDPSDFDRMVGITLGSESKGQDYDAQGNVLTSPKGAKGKMQVVDGTNLDPGFGVKPAQDDSLAERARVGRDYLQAMIQRYGGDASKAWAAYNAGPGALDDALKQAGPGGDWLALMPKETQTYVNGNVAKLNAGTGGAPRPTEQEFVDAALAQLPQGASPFAVKLTREQATQQFNIINKSLNEQGDNAVRAAQQWLAQNNGGFAQLPASLRAAVTQYAPDKLDDLIKYARAFDRGENQSNMVLYNRLASHPEELTSMTDSQFEMLKGQLSQTDFKHFANVRADFLNGKTDQSAGAINTKAFNTALNNRLEALQIPTSPKNTDVAGRERVGAIQKFLRDGLFDAQQQAGKKFTPAEIGQYIDQQFSKSVQFRTSYLGGAFTSRGSPQTMLAMRTDDIPPDSRDALKQAFAKRGVANPTNTDILNAYWRWKSSQQ</sequence>
<accession>A0A1U9VEM4</accession>
<reference evidence="3 4" key="1">
    <citation type="submission" date="2017-02" db="EMBL/GenBank/DDBJ databases">
        <title>Blood Disease Bacterium A2-HR MARDI.</title>
        <authorList>
            <person name="Badrun R."/>
            <person name="Abu Bakar N."/>
            <person name="Laboh R."/>
        </authorList>
    </citation>
    <scope>NUCLEOTIDE SEQUENCE [LARGE SCALE GENOMIC DNA]</scope>
    <source>
        <strain evidence="3 4">A2-HR MARDI</strain>
    </source>
</reference>
<dbReference type="Pfam" id="PF01464">
    <property type="entry name" value="SLT"/>
    <property type="match status" value="1"/>
</dbReference>
<protein>
    <recommendedName>
        <fullName evidence="2">Transglycosylase SLT domain-containing protein</fullName>
    </recommendedName>
</protein>
<dbReference type="Proteomes" id="UP000189628">
    <property type="component" value="Chromosome"/>
</dbReference>
<dbReference type="Gene3D" id="1.10.530.10">
    <property type="match status" value="1"/>
</dbReference>
<dbReference type="InterPro" id="IPR008258">
    <property type="entry name" value="Transglycosylase_SLT_dom_1"/>
</dbReference>
<dbReference type="CDD" id="cd00254">
    <property type="entry name" value="LT-like"/>
    <property type="match status" value="1"/>
</dbReference>
<dbReference type="AlphaFoldDB" id="A0A1U9VEM4"/>
<evidence type="ECO:0000313" key="4">
    <source>
        <dbReference type="Proteomes" id="UP000189628"/>
    </source>
</evidence>
<evidence type="ECO:0000256" key="1">
    <source>
        <dbReference type="SAM" id="MobiDB-lite"/>
    </source>
</evidence>
<name>A0A1U9VEM4_9RALS</name>
<evidence type="ECO:0000313" key="3">
    <source>
        <dbReference type="EMBL" id="AQW29129.1"/>
    </source>
</evidence>
<organism evidence="3 4">
    <name type="scientific">blood disease bacterium A2-HR MARDI</name>
    <dbReference type="NCBI Taxonomy" id="1944648"/>
    <lineage>
        <taxon>Bacteria</taxon>
        <taxon>Pseudomonadati</taxon>
        <taxon>Pseudomonadota</taxon>
        <taxon>Betaproteobacteria</taxon>
        <taxon>Burkholderiales</taxon>
        <taxon>Burkholderiaceae</taxon>
        <taxon>Ralstonia</taxon>
        <taxon>Ralstonia solanacearum species complex</taxon>
    </lineage>
</organism>